<dbReference type="InterPro" id="IPR016024">
    <property type="entry name" value="ARM-type_fold"/>
</dbReference>
<dbReference type="AlphaFoldDB" id="A0A7M5URI5"/>
<sequence>MMSSEQAKVDIINSSCDEKTLIKTLVIIHRDILQNERSVCYTYVEKKLVEALVARLVSCEKNITLGLSLSLLNQIFMCGIQFKERLLHLEALEECLLDLISPQTHDKSEESKKHMLLIHQSALRLLINMNNNMKYQNQIVGKGLFEKIKDLLVLHSSKSAHKDCCQCDYNFSDDARTFMKQLIESKKLVGKIDPDQSSVLEKGGLSILSVDLFDTRSKKDIHINKMFTESGLAWPDIIPSEAESKREDMWCDFNVTKCVDAHCFWAHVDNESHSKIKGMANAIEDHIYSSDVCPLETTEVGQKVFCDVGKFKPGLTWCRGCVLETFQEENFCSILLVDYGFVVQINIDQLFLLPEILGQLPHQAKLCVLKEVKAPPTDSTCLQLTLELLCNLTSKGHGFRIELHRQGFTELLIKLCSIPDKDVVLRSFAVLGNLALNFHIRSQIGYLEGMKLITTTLMRHSDDQSALRILLDALINFLIECSQNRNKIASENILLVLITLYRSPKTNEDNRNLVLRALKNLIRDGWRMLDPINNVKDIREITDKGVDGMRGCFELPNLCGDELMEEVKKRRNRKIAKRGLRDHEALPDPTYKAINMDELVNKLGGLGANQDSDTGISEGEHAMNFSSGGEGYLGNESFGDEDDDNFDGYVYRRRLDALEDETHCFMYESSAKNISSINIGNTVCGFLNSSVMGTIYLGISPVGIIVGINICRKERDNLRLGVDELLGKFDPSVKHHIYEISFLPVMKKNESRCYEQFEERYIIEIKVLKNVANTVYQTPARKMFFRKGASNCEYTVQEIRARTIEQQEAKYQAEIRTLQLTLEEARRMAASKN</sequence>
<dbReference type="EnsemblMetazoa" id="CLYHEMT003342.1">
    <property type="protein sequence ID" value="CLYHEMP003342.1"/>
    <property type="gene ID" value="CLYHEMG003342"/>
</dbReference>
<evidence type="ECO:0000259" key="3">
    <source>
        <dbReference type="Pfam" id="PF04326"/>
    </source>
</evidence>
<feature type="domain" description="Schlafen AlbA-2" evidence="3">
    <location>
        <begin position="673"/>
        <end position="791"/>
    </location>
</feature>
<dbReference type="Gene3D" id="2.30.30.140">
    <property type="match status" value="1"/>
</dbReference>
<dbReference type="PANTHER" id="PTHR12155">
    <property type="entry name" value="SCHLAFEN"/>
    <property type="match status" value="1"/>
</dbReference>
<evidence type="ECO:0000256" key="1">
    <source>
        <dbReference type="SAM" id="Coils"/>
    </source>
</evidence>
<dbReference type="Gene3D" id="2.40.50.90">
    <property type="match status" value="1"/>
</dbReference>
<feature type="domain" description="Tudor" evidence="2">
    <location>
        <begin position="248"/>
        <end position="370"/>
    </location>
</feature>
<dbReference type="InterPro" id="IPR011989">
    <property type="entry name" value="ARM-like"/>
</dbReference>
<organism evidence="4 5">
    <name type="scientific">Clytia hemisphaerica</name>
    <dbReference type="NCBI Taxonomy" id="252671"/>
    <lineage>
        <taxon>Eukaryota</taxon>
        <taxon>Metazoa</taxon>
        <taxon>Cnidaria</taxon>
        <taxon>Hydrozoa</taxon>
        <taxon>Hydroidolina</taxon>
        <taxon>Leptothecata</taxon>
        <taxon>Obeliida</taxon>
        <taxon>Clytiidae</taxon>
        <taxon>Clytia</taxon>
    </lineage>
</organism>
<dbReference type="RefSeq" id="XP_066920412.1">
    <property type="nucleotide sequence ID" value="XM_067064311.1"/>
</dbReference>
<dbReference type="InterPro" id="IPR002999">
    <property type="entry name" value="Tudor"/>
</dbReference>
<protein>
    <submittedName>
        <fullName evidence="4">Uncharacterized protein</fullName>
    </submittedName>
</protein>
<proteinExistence type="predicted"/>
<evidence type="ECO:0000313" key="4">
    <source>
        <dbReference type="EnsemblMetazoa" id="CLYHEMP003342.1"/>
    </source>
</evidence>
<reference evidence="4" key="1">
    <citation type="submission" date="2021-01" db="UniProtKB">
        <authorList>
            <consortium name="EnsemblMetazoa"/>
        </authorList>
    </citation>
    <scope>IDENTIFICATION</scope>
</reference>
<accession>A0A7M5URI5</accession>
<dbReference type="Proteomes" id="UP000594262">
    <property type="component" value="Unplaced"/>
</dbReference>
<dbReference type="GeneID" id="136807710"/>
<keyword evidence="1" id="KW-0175">Coiled coil</keyword>
<feature type="coiled-coil region" evidence="1">
    <location>
        <begin position="801"/>
        <end position="828"/>
    </location>
</feature>
<evidence type="ECO:0000313" key="5">
    <source>
        <dbReference type="Proteomes" id="UP000594262"/>
    </source>
</evidence>
<dbReference type="Pfam" id="PF04326">
    <property type="entry name" value="SLFN_AlbA_2"/>
    <property type="match status" value="1"/>
</dbReference>
<name>A0A7M5URI5_9CNID</name>
<dbReference type="OrthoDB" id="10034606at2759"/>
<dbReference type="SUPFAM" id="SSF48371">
    <property type="entry name" value="ARM repeat"/>
    <property type="match status" value="1"/>
</dbReference>
<dbReference type="PANTHER" id="PTHR12155:SF47">
    <property type="entry name" value="SCHLAFEN ALBA-2 DOMAIN-CONTAINING PROTEIN"/>
    <property type="match status" value="1"/>
</dbReference>
<dbReference type="InterPro" id="IPR029684">
    <property type="entry name" value="Schlafen"/>
</dbReference>
<evidence type="ECO:0000259" key="2">
    <source>
        <dbReference type="Pfam" id="PF00567"/>
    </source>
</evidence>
<dbReference type="Gene3D" id="1.25.10.10">
    <property type="entry name" value="Leucine-rich Repeat Variant"/>
    <property type="match status" value="1"/>
</dbReference>
<keyword evidence="5" id="KW-1185">Reference proteome</keyword>
<dbReference type="EnsemblMetazoa" id="CLYHEMT003342.2">
    <property type="protein sequence ID" value="CLYHEMP003342.2"/>
    <property type="gene ID" value="CLYHEMG003342"/>
</dbReference>
<dbReference type="SUPFAM" id="SSF63748">
    <property type="entry name" value="Tudor/PWWP/MBT"/>
    <property type="match status" value="1"/>
</dbReference>
<dbReference type="InterPro" id="IPR007421">
    <property type="entry name" value="Schlafen_AlbA_2_dom"/>
</dbReference>
<dbReference type="Pfam" id="PF00567">
    <property type="entry name" value="TUDOR"/>
    <property type="match status" value="1"/>
</dbReference>
<dbReference type="InterPro" id="IPR035437">
    <property type="entry name" value="SNase_OB-fold_sf"/>
</dbReference>